<dbReference type="InterPro" id="IPR051221">
    <property type="entry name" value="LDLR-related"/>
</dbReference>
<evidence type="ECO:0000256" key="8">
    <source>
        <dbReference type="ARBA" id="ARBA00023180"/>
    </source>
</evidence>
<accession>A0A423UB95</accession>
<keyword evidence="7 11" id="KW-0675">Receptor</keyword>
<dbReference type="Gene3D" id="4.10.400.10">
    <property type="entry name" value="Low-density Lipoprotein Receptor"/>
    <property type="match status" value="2"/>
</dbReference>
<dbReference type="PROSITE" id="PS50068">
    <property type="entry name" value="LDLRA_2"/>
    <property type="match status" value="2"/>
</dbReference>
<evidence type="ECO:0000256" key="3">
    <source>
        <dbReference type="ARBA" id="ARBA00022737"/>
    </source>
</evidence>
<dbReference type="SUPFAM" id="SSF57424">
    <property type="entry name" value="LDL receptor-like module"/>
    <property type="match status" value="2"/>
</dbReference>
<evidence type="ECO:0000256" key="7">
    <source>
        <dbReference type="ARBA" id="ARBA00023170"/>
    </source>
</evidence>
<dbReference type="Pfam" id="PF00057">
    <property type="entry name" value="Ldl_recept_a"/>
    <property type="match status" value="1"/>
</dbReference>
<dbReference type="AlphaFoldDB" id="A0A423UB95"/>
<dbReference type="SMART" id="SM00192">
    <property type="entry name" value="LDLa"/>
    <property type="match status" value="3"/>
</dbReference>
<evidence type="ECO:0000256" key="4">
    <source>
        <dbReference type="ARBA" id="ARBA00022989"/>
    </source>
</evidence>
<keyword evidence="3" id="KW-0677">Repeat</keyword>
<feature type="non-terminal residue" evidence="11">
    <location>
        <position position="1"/>
    </location>
</feature>
<proteinExistence type="predicted"/>
<reference evidence="11 12" key="2">
    <citation type="submission" date="2019-01" db="EMBL/GenBank/DDBJ databases">
        <title>The decoding of complex shrimp genome reveals the adaptation for benthos swimmer, frequently molting mechanism and breeding impact on genome.</title>
        <authorList>
            <person name="Sun Y."/>
            <person name="Gao Y."/>
            <person name="Yu Y."/>
        </authorList>
    </citation>
    <scope>NUCLEOTIDE SEQUENCE [LARGE SCALE GENOMIC DNA]</scope>
    <source>
        <tissue evidence="11">Muscle</tissue>
    </source>
</reference>
<dbReference type="GO" id="GO:0005886">
    <property type="term" value="C:plasma membrane"/>
    <property type="evidence" value="ECO:0007669"/>
    <property type="project" value="TreeGrafter"/>
</dbReference>
<dbReference type="Gene3D" id="2.40.128.620">
    <property type="match status" value="1"/>
</dbReference>
<feature type="chain" id="PRO_5019420600" evidence="10">
    <location>
        <begin position="19"/>
        <end position="115"/>
    </location>
</feature>
<dbReference type="Proteomes" id="UP000283509">
    <property type="component" value="Unassembled WGS sequence"/>
</dbReference>
<gene>
    <name evidence="11" type="ORF">C7M84_002522</name>
</gene>
<organism evidence="11 12">
    <name type="scientific">Penaeus vannamei</name>
    <name type="common">Whiteleg shrimp</name>
    <name type="synonym">Litopenaeus vannamei</name>
    <dbReference type="NCBI Taxonomy" id="6689"/>
    <lineage>
        <taxon>Eukaryota</taxon>
        <taxon>Metazoa</taxon>
        <taxon>Ecdysozoa</taxon>
        <taxon>Arthropoda</taxon>
        <taxon>Crustacea</taxon>
        <taxon>Multicrustacea</taxon>
        <taxon>Malacostraca</taxon>
        <taxon>Eumalacostraca</taxon>
        <taxon>Eucarida</taxon>
        <taxon>Decapoda</taxon>
        <taxon>Dendrobranchiata</taxon>
        <taxon>Penaeoidea</taxon>
        <taxon>Penaeidae</taxon>
        <taxon>Penaeus</taxon>
    </lineage>
</organism>
<dbReference type="InterPro" id="IPR036055">
    <property type="entry name" value="LDL_receptor-like_sf"/>
</dbReference>
<dbReference type="GO" id="GO:0043235">
    <property type="term" value="C:receptor complex"/>
    <property type="evidence" value="ECO:0007669"/>
    <property type="project" value="TreeGrafter"/>
</dbReference>
<keyword evidence="12" id="KW-1185">Reference proteome</keyword>
<dbReference type="CDD" id="cd00112">
    <property type="entry name" value="LDLa"/>
    <property type="match status" value="1"/>
</dbReference>
<keyword evidence="2" id="KW-0812">Transmembrane</keyword>
<evidence type="ECO:0000256" key="2">
    <source>
        <dbReference type="ARBA" id="ARBA00022692"/>
    </source>
</evidence>
<dbReference type="PROSITE" id="PS01209">
    <property type="entry name" value="LDLRA_1"/>
    <property type="match status" value="1"/>
</dbReference>
<name>A0A423UB95_PENVA</name>
<keyword evidence="8" id="KW-0325">Glycoprotein</keyword>
<feature type="disulfide bond" evidence="9">
    <location>
        <begin position="52"/>
        <end position="70"/>
    </location>
</feature>
<evidence type="ECO:0000313" key="12">
    <source>
        <dbReference type="Proteomes" id="UP000283509"/>
    </source>
</evidence>
<dbReference type="PANTHER" id="PTHR22722">
    <property type="entry name" value="LOW-DENSITY LIPOPROTEIN RECEPTOR-RELATED PROTEIN 2-RELATED"/>
    <property type="match status" value="1"/>
</dbReference>
<keyword evidence="10" id="KW-0732">Signal</keyword>
<comment type="caution">
    <text evidence="11">The sequence shown here is derived from an EMBL/GenBank/DDBJ whole genome shotgun (WGS) entry which is preliminary data.</text>
</comment>
<dbReference type="STRING" id="6689.A0A423UB95"/>
<keyword evidence="11" id="KW-0449">Lipoprotein</keyword>
<keyword evidence="6 9" id="KW-1015">Disulfide bond</keyword>
<dbReference type="PRINTS" id="PR00261">
    <property type="entry name" value="LDLRECEPTOR"/>
</dbReference>
<keyword evidence="5" id="KW-0472">Membrane</keyword>
<dbReference type="InterPro" id="IPR023415">
    <property type="entry name" value="LDLR_class-A_CS"/>
</dbReference>
<reference evidence="11 12" key="1">
    <citation type="submission" date="2018-04" db="EMBL/GenBank/DDBJ databases">
        <authorList>
            <person name="Zhang X."/>
            <person name="Yuan J."/>
            <person name="Li F."/>
            <person name="Xiang J."/>
        </authorList>
    </citation>
    <scope>NUCLEOTIDE SEQUENCE [LARGE SCALE GENOMIC DNA]</scope>
    <source>
        <tissue evidence="11">Muscle</tissue>
    </source>
</reference>
<dbReference type="OrthoDB" id="10047962at2759"/>
<dbReference type="EMBL" id="QCYY01000134">
    <property type="protein sequence ID" value="ROT85971.1"/>
    <property type="molecule type" value="Genomic_DNA"/>
</dbReference>
<comment type="caution">
    <text evidence="9">Lacks conserved residue(s) required for the propagation of feature annotation.</text>
</comment>
<feature type="disulfide bond" evidence="9">
    <location>
        <begin position="45"/>
        <end position="57"/>
    </location>
</feature>
<feature type="non-terminal residue" evidence="11">
    <location>
        <position position="115"/>
    </location>
</feature>
<sequence>YCARGLFRCLGLPNLCLYSEFLCDGVVNCMFGDDEDDDFCSTRECLVTDFRCESGQCIKKHQECDGKTDCWDGTDEHCASDSDCPTPRTHHCGGACINPLFMCDNILDCPNAEDE</sequence>
<evidence type="ECO:0000313" key="11">
    <source>
        <dbReference type="EMBL" id="ROT85971.1"/>
    </source>
</evidence>
<protein>
    <submittedName>
        <fullName evidence="11">Putative low-density lipoprotein receptor isoform X3</fullName>
    </submittedName>
</protein>
<comment type="subcellular location">
    <subcellularLocation>
        <location evidence="1">Membrane</location>
        <topology evidence="1">Single-pass membrane protein</topology>
    </subcellularLocation>
</comment>
<dbReference type="InterPro" id="IPR002172">
    <property type="entry name" value="LDrepeatLR_classA_rpt"/>
</dbReference>
<evidence type="ECO:0000256" key="1">
    <source>
        <dbReference type="ARBA" id="ARBA00004167"/>
    </source>
</evidence>
<evidence type="ECO:0000256" key="5">
    <source>
        <dbReference type="ARBA" id="ARBA00023136"/>
    </source>
</evidence>
<evidence type="ECO:0000256" key="6">
    <source>
        <dbReference type="ARBA" id="ARBA00023157"/>
    </source>
</evidence>
<evidence type="ECO:0000256" key="10">
    <source>
        <dbReference type="SAM" id="SignalP"/>
    </source>
</evidence>
<feature type="signal peptide" evidence="10">
    <location>
        <begin position="1"/>
        <end position="18"/>
    </location>
</feature>
<keyword evidence="4" id="KW-1133">Transmembrane helix</keyword>
<evidence type="ECO:0000256" key="9">
    <source>
        <dbReference type="PROSITE-ProRule" id="PRU00124"/>
    </source>
</evidence>